<keyword evidence="1" id="KW-0812">Transmembrane</keyword>
<gene>
    <name evidence="2" type="ORF">OD459_14985</name>
</gene>
<dbReference type="AlphaFoldDB" id="A0AA46SH58"/>
<reference evidence="2" key="1">
    <citation type="submission" date="2022-10" db="EMBL/GenBank/DDBJ databases">
        <title>Mechanism of multi-heavy metal repair in Cytobacillus Firmus M7.</title>
        <authorList>
            <person name="Li X."/>
            <person name="Yu C."/>
        </authorList>
    </citation>
    <scope>NUCLEOTIDE SEQUENCE</scope>
    <source>
        <strain evidence="2">M7</strain>
    </source>
</reference>
<evidence type="ECO:0000313" key="3">
    <source>
        <dbReference type="Proteomes" id="UP001163104"/>
    </source>
</evidence>
<dbReference type="RefSeq" id="WP_197087694.1">
    <property type="nucleotide sequence ID" value="NZ_CP107027.1"/>
</dbReference>
<protein>
    <submittedName>
        <fullName evidence="2">Uncharacterized protein</fullName>
    </submittedName>
</protein>
<dbReference type="EMBL" id="CP107027">
    <property type="protein sequence ID" value="UYG93517.1"/>
    <property type="molecule type" value="Genomic_DNA"/>
</dbReference>
<organism evidence="2 3">
    <name type="scientific">Cytobacillus firmus</name>
    <name type="common">Bacillus firmus</name>
    <dbReference type="NCBI Taxonomy" id="1399"/>
    <lineage>
        <taxon>Bacteria</taxon>
        <taxon>Bacillati</taxon>
        <taxon>Bacillota</taxon>
        <taxon>Bacilli</taxon>
        <taxon>Bacillales</taxon>
        <taxon>Bacillaceae</taxon>
        <taxon>Cytobacillus</taxon>
    </lineage>
</organism>
<accession>A0AA46SH58</accession>
<feature type="transmembrane region" description="Helical" evidence="1">
    <location>
        <begin position="12"/>
        <end position="30"/>
    </location>
</feature>
<evidence type="ECO:0000313" key="2">
    <source>
        <dbReference type="EMBL" id="UYG93517.1"/>
    </source>
</evidence>
<name>A0AA46SH58_CYTFI</name>
<proteinExistence type="predicted"/>
<keyword evidence="1" id="KW-1133">Transmembrane helix</keyword>
<evidence type="ECO:0000256" key="1">
    <source>
        <dbReference type="SAM" id="Phobius"/>
    </source>
</evidence>
<sequence>MEVNPLLKKNSKWIAVFLFLILLIAGLLDLKYQGLFYQLLPESIQSKLTGV</sequence>
<dbReference type="Proteomes" id="UP001163104">
    <property type="component" value="Chromosome"/>
</dbReference>
<keyword evidence="1" id="KW-0472">Membrane</keyword>